<feature type="transmembrane region" description="Helical" evidence="6">
    <location>
        <begin position="209"/>
        <end position="227"/>
    </location>
</feature>
<feature type="transmembrane region" description="Helical" evidence="6">
    <location>
        <begin position="12"/>
        <end position="28"/>
    </location>
</feature>
<dbReference type="RefSeq" id="WP_047121445.1">
    <property type="nucleotide sequence ID" value="NZ_AZSD01000200.1"/>
</dbReference>
<name>A0A0F7VN74_STRLW</name>
<reference evidence="8 9" key="1">
    <citation type="submission" date="2015-02" db="EMBL/GenBank/DDBJ databases">
        <authorList>
            <person name="Gomez-Escribano P.J."/>
        </authorList>
    </citation>
    <scope>NUCLEOTIDE SEQUENCE [LARGE SCALE GENOMIC DNA]</scope>
    <source>
        <strain evidence="9">C34 (DSM 42122 / NRRL B-24963)</strain>
    </source>
</reference>
<dbReference type="InterPro" id="IPR036259">
    <property type="entry name" value="MFS_trans_sf"/>
</dbReference>
<accession>A0A0F7VN74</accession>
<evidence type="ECO:0000256" key="4">
    <source>
        <dbReference type="ARBA" id="ARBA00022989"/>
    </source>
</evidence>
<dbReference type="GO" id="GO:0022857">
    <property type="term" value="F:transmembrane transporter activity"/>
    <property type="evidence" value="ECO:0007669"/>
    <property type="project" value="InterPro"/>
</dbReference>
<evidence type="ECO:0000256" key="5">
    <source>
        <dbReference type="ARBA" id="ARBA00023136"/>
    </source>
</evidence>
<feature type="transmembrane region" description="Helical" evidence="6">
    <location>
        <begin position="80"/>
        <end position="97"/>
    </location>
</feature>
<evidence type="ECO:0000259" key="7">
    <source>
        <dbReference type="PROSITE" id="PS50850"/>
    </source>
</evidence>
<feature type="transmembrane region" description="Helical" evidence="6">
    <location>
        <begin position="103"/>
        <end position="126"/>
    </location>
</feature>
<dbReference type="SUPFAM" id="SSF103473">
    <property type="entry name" value="MFS general substrate transporter"/>
    <property type="match status" value="1"/>
</dbReference>
<feature type="transmembrane region" description="Helical" evidence="6">
    <location>
        <begin position="138"/>
        <end position="160"/>
    </location>
</feature>
<evidence type="ECO:0000256" key="1">
    <source>
        <dbReference type="ARBA" id="ARBA00004651"/>
    </source>
</evidence>
<organism evidence="8 9">
    <name type="scientific">Streptomyces leeuwenhoekii</name>
    <dbReference type="NCBI Taxonomy" id="1437453"/>
    <lineage>
        <taxon>Bacteria</taxon>
        <taxon>Bacillati</taxon>
        <taxon>Actinomycetota</taxon>
        <taxon>Actinomycetes</taxon>
        <taxon>Kitasatosporales</taxon>
        <taxon>Streptomycetaceae</taxon>
        <taxon>Streptomyces</taxon>
    </lineage>
</organism>
<dbReference type="KEGG" id="sle:sle_02460"/>
<dbReference type="Gene3D" id="1.20.1250.20">
    <property type="entry name" value="MFS general substrate transporter like domains"/>
    <property type="match status" value="2"/>
</dbReference>
<dbReference type="AlphaFoldDB" id="A0A0F7VN74"/>
<dbReference type="InterPro" id="IPR020846">
    <property type="entry name" value="MFS_dom"/>
</dbReference>
<dbReference type="CDD" id="cd17324">
    <property type="entry name" value="MFS_NepI_like"/>
    <property type="match status" value="1"/>
</dbReference>
<proteinExistence type="predicted"/>
<evidence type="ECO:0000313" key="8">
    <source>
        <dbReference type="EMBL" id="CQR59708.1"/>
    </source>
</evidence>
<dbReference type="PROSITE" id="PS50850">
    <property type="entry name" value="MFS"/>
    <property type="match status" value="1"/>
</dbReference>
<protein>
    <submittedName>
        <fullName evidence="8">Uncharacterized MFS-type transporter ytbD</fullName>
    </submittedName>
</protein>
<dbReference type="PANTHER" id="PTHR43124:SF3">
    <property type="entry name" value="CHLORAMPHENICOL EFFLUX PUMP RV0191"/>
    <property type="match status" value="1"/>
</dbReference>
<evidence type="ECO:0000256" key="2">
    <source>
        <dbReference type="ARBA" id="ARBA00022475"/>
    </source>
</evidence>
<feature type="transmembrane region" description="Helical" evidence="6">
    <location>
        <begin position="48"/>
        <end position="68"/>
    </location>
</feature>
<evidence type="ECO:0000256" key="3">
    <source>
        <dbReference type="ARBA" id="ARBA00022692"/>
    </source>
</evidence>
<evidence type="ECO:0000313" key="9">
    <source>
        <dbReference type="Proteomes" id="UP000035016"/>
    </source>
</evidence>
<dbReference type="Proteomes" id="UP000035016">
    <property type="component" value="Chromosome Chromosome"/>
</dbReference>
<keyword evidence="2" id="KW-1003">Cell membrane</keyword>
<evidence type="ECO:0000256" key="6">
    <source>
        <dbReference type="SAM" id="Phobius"/>
    </source>
</evidence>
<dbReference type="Pfam" id="PF07690">
    <property type="entry name" value="MFS_1"/>
    <property type="match status" value="1"/>
</dbReference>
<keyword evidence="3 6" id="KW-0812">Transmembrane</keyword>
<gene>
    <name evidence="8" type="primary">sle_02460</name>
</gene>
<keyword evidence="5 6" id="KW-0472">Membrane</keyword>
<dbReference type="PANTHER" id="PTHR43124">
    <property type="entry name" value="PURINE EFFLUX PUMP PBUE"/>
    <property type="match status" value="1"/>
</dbReference>
<dbReference type="EMBL" id="LN831790">
    <property type="protein sequence ID" value="CQR59708.1"/>
    <property type="molecule type" value="Genomic_DNA"/>
</dbReference>
<dbReference type="GO" id="GO:0005886">
    <property type="term" value="C:plasma membrane"/>
    <property type="evidence" value="ECO:0007669"/>
    <property type="project" value="UniProtKB-SubCell"/>
</dbReference>
<keyword evidence="4 6" id="KW-1133">Transmembrane helix</keyword>
<feature type="transmembrane region" description="Helical" evidence="6">
    <location>
        <begin position="166"/>
        <end position="188"/>
    </location>
</feature>
<feature type="domain" description="Major facilitator superfamily (MFS) profile" evidence="7">
    <location>
        <begin position="14"/>
        <end position="385"/>
    </location>
</feature>
<feature type="transmembrane region" description="Helical" evidence="6">
    <location>
        <begin position="298"/>
        <end position="317"/>
    </location>
</feature>
<feature type="transmembrane region" description="Helical" evidence="6">
    <location>
        <begin position="273"/>
        <end position="292"/>
    </location>
</feature>
<comment type="subcellular location">
    <subcellularLocation>
        <location evidence="1">Cell membrane</location>
        <topology evidence="1">Multi-pass membrane protein</topology>
    </subcellularLocation>
</comment>
<dbReference type="InterPro" id="IPR011701">
    <property type="entry name" value="MFS"/>
</dbReference>
<dbReference type="InterPro" id="IPR050189">
    <property type="entry name" value="MFS_Efflux_Transporters"/>
</dbReference>
<sequence>MTVRPDTGKRPVSALVALAVAAFCYVSVETVPVGLLSVMSSDLGVPSSRIGLLVTGYGAAVAVVSLPLARVVAWAPRRPLLLGLLALLTVATAASALSPGYGLLFAARLVTALGQAVFWAVVAPVAAGMFPVRVRGRVTAVVFTGGSLGPMLGVPAGTWLGQQAGWRVTFLALAGLGLLAFLVLAVAMPATLAYREHAGRGTSPDARRYVLVLATTALSVAGFFAVFTYTSAFVTAVAGMPAVLLGPLLVARGLADFGGIPVGGFLADWNQRLAVLLPAVLLTVTLIGMFALGTSPVAAGTTLVLTGLAMGALTPALQNRVMEFAPGSTDMASAGNSVAYDVGIALGSSLGSLALTHARPRSTALVGAVLAACAVLTALRPPEPHRPRTGLAEDDVQG</sequence>